<evidence type="ECO:0000256" key="1">
    <source>
        <dbReference type="SAM" id="SignalP"/>
    </source>
</evidence>
<name>W7UH09_RUMFL</name>
<keyword evidence="1" id="KW-0732">Signal</keyword>
<dbReference type="eggNOG" id="COG5279">
    <property type="taxonomic scope" value="Bacteria"/>
</dbReference>
<feature type="signal peptide" evidence="1">
    <location>
        <begin position="1"/>
        <end position="23"/>
    </location>
</feature>
<protein>
    <recommendedName>
        <fullName evidence="4">Transglutaminase-like domain-containing protein</fullName>
    </recommendedName>
</protein>
<dbReference type="SUPFAM" id="SSF54001">
    <property type="entry name" value="Cysteine proteinases"/>
    <property type="match status" value="1"/>
</dbReference>
<dbReference type="EMBL" id="ATAX01000026">
    <property type="protein sequence ID" value="EWM53218.1"/>
    <property type="molecule type" value="Genomic_DNA"/>
</dbReference>
<keyword evidence="3" id="KW-1185">Reference proteome</keyword>
<sequence>MKHSKFITWLSAALLGISSAAFSSGMTAKAAEKYTCTKDKTLFYYYNTETHEARIDRYKGSETELTIPSNIDGYTVTSIGPSAFSGSAVTKVSIPDTVTIICGSAFKNSSLTSVTIPASVTKVLQDAFSGCTSLTSLTVLGATELQARSFKDCKELSEVQLSDDSRTSRSYKNEAFDNCPNLHTVNGVTALNYKTDSNGIKYPFIDPSIETTIRNHFSRSVNVGFVNDYCTDLCEYILRTETSYDPEHPENDWMNDALKARQLHDWLIRHCEYEDGDDGETPNDNENHVASSVFLSYAVNTRGAGVGETVCDGFAKAYTMLLSKAGIESYYIGHDIHVWNLVKIDGKFYHVDVTDDNFKNWTDQKTRYWSFLKKSLNGGASQINNTDHPLLMVYKNNITNEIENCPEDYPDNNNDGILDYDFDLDGKSFQYDFVDDLNAYQGLLRFAYGSLSSTDQINDRMADVLYNLNKARKGYWDYFNTSAPVSQTVRAGGTAEFRVRLFGDDLTYQWQYYNKNTGAWENAPYNGAKSATLYVPANSTTKDMQFKCFVYNKEKNYIYSYPVTLTLI</sequence>
<evidence type="ECO:0008006" key="4">
    <source>
        <dbReference type="Google" id="ProtNLM"/>
    </source>
</evidence>
<dbReference type="PANTHER" id="PTHR45661:SF3">
    <property type="entry name" value="IG-LIKE DOMAIN-CONTAINING PROTEIN"/>
    <property type="match status" value="1"/>
</dbReference>
<feature type="chain" id="PRO_5038922548" description="Transglutaminase-like domain-containing protein" evidence="1">
    <location>
        <begin position="24"/>
        <end position="568"/>
    </location>
</feature>
<dbReference type="InterPro" id="IPR053139">
    <property type="entry name" value="Surface_bspA-like"/>
</dbReference>
<accession>W7UH09</accession>
<dbReference type="Pfam" id="PF13306">
    <property type="entry name" value="LRR_5"/>
    <property type="match status" value="1"/>
</dbReference>
<dbReference type="Gene3D" id="3.80.10.10">
    <property type="entry name" value="Ribonuclease Inhibitor"/>
    <property type="match status" value="1"/>
</dbReference>
<evidence type="ECO:0000313" key="3">
    <source>
        <dbReference type="Proteomes" id="UP000019365"/>
    </source>
</evidence>
<dbReference type="eggNOG" id="COG3291">
    <property type="taxonomic scope" value="Bacteria"/>
</dbReference>
<dbReference type="SUPFAM" id="SSF52058">
    <property type="entry name" value="L domain-like"/>
    <property type="match status" value="1"/>
</dbReference>
<proteinExistence type="predicted"/>
<dbReference type="InterPro" id="IPR038765">
    <property type="entry name" value="Papain-like_cys_pep_sf"/>
</dbReference>
<dbReference type="PATRIC" id="fig|1341157.4.peg.1982"/>
<gene>
    <name evidence="2" type="ORF">RF007C_09575</name>
</gene>
<dbReference type="InterPro" id="IPR032675">
    <property type="entry name" value="LRR_dom_sf"/>
</dbReference>
<organism evidence="2 3">
    <name type="scientific">Ruminococcus flavefaciens 007c</name>
    <dbReference type="NCBI Taxonomy" id="1341157"/>
    <lineage>
        <taxon>Bacteria</taxon>
        <taxon>Bacillati</taxon>
        <taxon>Bacillota</taxon>
        <taxon>Clostridia</taxon>
        <taxon>Eubacteriales</taxon>
        <taxon>Oscillospiraceae</taxon>
        <taxon>Ruminococcus</taxon>
    </lineage>
</organism>
<dbReference type="PANTHER" id="PTHR45661">
    <property type="entry name" value="SURFACE ANTIGEN"/>
    <property type="match status" value="1"/>
</dbReference>
<reference evidence="2 3" key="1">
    <citation type="journal article" date="2014" name="PLoS ONE">
        <title>Rumen cellulosomics: divergent fiber-degrading strategies revealed by comparative genome-wide analysis of six ruminococcal strains.</title>
        <authorList>
            <person name="Dassa B."/>
            <person name="Borovok I."/>
            <person name="Ruimy-Israeli V."/>
            <person name="Lamed R."/>
            <person name="Flint H.J."/>
            <person name="Duncan S.H."/>
            <person name="Henrissat B."/>
            <person name="Coutinho P."/>
            <person name="Morrison M."/>
            <person name="Mosoni P."/>
            <person name="Yeoman C.J."/>
            <person name="White B.A."/>
            <person name="Bayer E.A."/>
        </authorList>
    </citation>
    <scope>NUCLEOTIDE SEQUENCE [LARGE SCALE GENOMIC DNA]</scope>
    <source>
        <strain evidence="2 3">007c</strain>
    </source>
</reference>
<dbReference type="InterPro" id="IPR036179">
    <property type="entry name" value="Ig-like_dom_sf"/>
</dbReference>
<dbReference type="InterPro" id="IPR026906">
    <property type="entry name" value="LRR_5"/>
</dbReference>
<dbReference type="SUPFAM" id="SSF48726">
    <property type="entry name" value="Immunoglobulin"/>
    <property type="match status" value="1"/>
</dbReference>
<dbReference type="AlphaFoldDB" id="W7UH09"/>
<dbReference type="RefSeq" id="WP_051456616.1">
    <property type="nucleotide sequence ID" value="NZ_ATAX01000026.1"/>
</dbReference>
<dbReference type="Proteomes" id="UP000019365">
    <property type="component" value="Unassembled WGS sequence"/>
</dbReference>
<comment type="caution">
    <text evidence="2">The sequence shown here is derived from an EMBL/GenBank/DDBJ whole genome shotgun (WGS) entry which is preliminary data.</text>
</comment>
<evidence type="ECO:0000313" key="2">
    <source>
        <dbReference type="EMBL" id="EWM53218.1"/>
    </source>
</evidence>